<reference evidence="2 3" key="2">
    <citation type="submission" date="2016-08" db="EMBL/GenBank/DDBJ databases">
        <title>Pervasive Adenine N6-methylation of Active Genes in Fungi.</title>
        <authorList>
            <consortium name="DOE Joint Genome Institute"/>
            <person name="Mondo S.J."/>
            <person name="Dannebaum R.O."/>
            <person name="Kuo R.C."/>
            <person name="Labutti K."/>
            <person name="Haridas S."/>
            <person name="Kuo A."/>
            <person name="Salamov A."/>
            <person name="Ahrendt S.R."/>
            <person name="Lipzen A."/>
            <person name="Sullivan W."/>
            <person name="Andreopoulos W.B."/>
            <person name="Clum A."/>
            <person name="Lindquist E."/>
            <person name="Daum C."/>
            <person name="Ramamoorthy G.K."/>
            <person name="Gryganskyi A."/>
            <person name="Culley D."/>
            <person name="Magnuson J.K."/>
            <person name="James T.Y."/>
            <person name="O'Malley M.A."/>
            <person name="Stajich J.E."/>
            <person name="Spatafora J.W."/>
            <person name="Visel A."/>
            <person name="Grigoriev I.V."/>
        </authorList>
    </citation>
    <scope>NUCLEOTIDE SEQUENCE [LARGE SCALE GENOMIC DNA]</scope>
    <source>
        <strain evidence="2 3">S4</strain>
    </source>
</reference>
<gene>
    <name evidence="2" type="ORF">BCR32DRAFT_107386</name>
</gene>
<keyword evidence="3" id="KW-1185">Reference proteome</keyword>
<dbReference type="Proteomes" id="UP000193944">
    <property type="component" value="Unassembled WGS sequence"/>
</dbReference>
<sequence length="103" mass="11404">MFNESTFKNLIITEHWPSNNYLLRGSFSTSSNSLCNECRSNNFNSLLNLRNYSSQTNIGTSSEGISSSNNSLGSQSVSSSCYSSHTNVFASQRSLLDTIEEEK</sequence>
<organism evidence="2 3">
    <name type="scientific">Anaeromyces robustus</name>
    <dbReference type="NCBI Taxonomy" id="1754192"/>
    <lineage>
        <taxon>Eukaryota</taxon>
        <taxon>Fungi</taxon>
        <taxon>Fungi incertae sedis</taxon>
        <taxon>Chytridiomycota</taxon>
        <taxon>Chytridiomycota incertae sedis</taxon>
        <taxon>Neocallimastigomycetes</taxon>
        <taxon>Neocallimastigales</taxon>
        <taxon>Neocallimastigaceae</taxon>
        <taxon>Anaeromyces</taxon>
    </lineage>
</organism>
<dbReference type="AlphaFoldDB" id="A0A1Y1W6D8"/>
<feature type="region of interest" description="Disordered" evidence="1">
    <location>
        <begin position="58"/>
        <end position="81"/>
    </location>
</feature>
<feature type="compositionally biased region" description="Low complexity" evidence="1">
    <location>
        <begin position="61"/>
        <end position="81"/>
    </location>
</feature>
<evidence type="ECO:0000313" key="3">
    <source>
        <dbReference type="Proteomes" id="UP000193944"/>
    </source>
</evidence>
<accession>A0A1Y1W6D8</accession>
<dbReference type="EMBL" id="MCFG01000421">
    <property type="protein sequence ID" value="ORX68898.1"/>
    <property type="molecule type" value="Genomic_DNA"/>
</dbReference>
<evidence type="ECO:0000256" key="1">
    <source>
        <dbReference type="SAM" id="MobiDB-lite"/>
    </source>
</evidence>
<protein>
    <submittedName>
        <fullName evidence="2">Uncharacterized protein</fullName>
    </submittedName>
</protein>
<comment type="caution">
    <text evidence="2">The sequence shown here is derived from an EMBL/GenBank/DDBJ whole genome shotgun (WGS) entry which is preliminary data.</text>
</comment>
<evidence type="ECO:0000313" key="2">
    <source>
        <dbReference type="EMBL" id="ORX68898.1"/>
    </source>
</evidence>
<proteinExistence type="predicted"/>
<dbReference type="OrthoDB" id="10566481at2759"/>
<reference evidence="2 3" key="1">
    <citation type="submission" date="2016-08" db="EMBL/GenBank/DDBJ databases">
        <title>A Parts List for Fungal Cellulosomes Revealed by Comparative Genomics.</title>
        <authorList>
            <consortium name="DOE Joint Genome Institute"/>
            <person name="Haitjema C.H."/>
            <person name="Gilmore S.P."/>
            <person name="Henske J.K."/>
            <person name="Solomon K.V."/>
            <person name="De Groot R."/>
            <person name="Kuo A."/>
            <person name="Mondo S.J."/>
            <person name="Salamov A.A."/>
            <person name="Labutti K."/>
            <person name="Zhao Z."/>
            <person name="Chiniquy J."/>
            <person name="Barry K."/>
            <person name="Brewer H.M."/>
            <person name="Purvine S.O."/>
            <person name="Wright A.T."/>
            <person name="Boxma B."/>
            <person name="Van Alen T."/>
            <person name="Hackstein J.H."/>
            <person name="Baker S.E."/>
            <person name="Grigoriev I.V."/>
            <person name="O'Malley M.A."/>
        </authorList>
    </citation>
    <scope>NUCLEOTIDE SEQUENCE [LARGE SCALE GENOMIC DNA]</scope>
    <source>
        <strain evidence="2 3">S4</strain>
    </source>
</reference>
<name>A0A1Y1W6D8_9FUNG</name>